<dbReference type="RefSeq" id="WP_382397537.1">
    <property type="nucleotide sequence ID" value="NZ_JBHTNH010000003.1"/>
</dbReference>
<dbReference type="Gene3D" id="3.30.460.10">
    <property type="entry name" value="Beta Polymerase, domain 2"/>
    <property type="match status" value="1"/>
</dbReference>
<dbReference type="InterPro" id="IPR041143">
    <property type="entry name" value="YgxA_HTH"/>
</dbReference>
<dbReference type="EMBL" id="JBHTNH010000003">
    <property type="protein sequence ID" value="MFD1360698.1"/>
    <property type="molecule type" value="Genomic_DNA"/>
</dbReference>
<evidence type="ECO:0000259" key="2">
    <source>
        <dbReference type="Pfam" id="PF18576"/>
    </source>
</evidence>
<proteinExistence type="predicted"/>
<dbReference type="Gene3D" id="1.10.10.10">
    <property type="entry name" value="Winged helix-like DNA-binding domain superfamily/Winged helix DNA-binding domain"/>
    <property type="match status" value="1"/>
</dbReference>
<dbReference type="Pfam" id="PF22339">
    <property type="entry name" value="YgxA-like_sub_bind"/>
    <property type="match status" value="1"/>
</dbReference>
<feature type="domain" description="YgxA-like substrate binding" evidence="3">
    <location>
        <begin position="120"/>
        <end position="218"/>
    </location>
</feature>
<dbReference type="Proteomes" id="UP001597178">
    <property type="component" value="Unassembled WGS sequence"/>
</dbReference>
<evidence type="ECO:0000313" key="5">
    <source>
        <dbReference type="Proteomes" id="UP001597178"/>
    </source>
</evidence>
<dbReference type="InterPro" id="IPR043519">
    <property type="entry name" value="NT_sf"/>
</dbReference>
<evidence type="ECO:0000259" key="3">
    <source>
        <dbReference type="Pfam" id="PF22339"/>
    </source>
</evidence>
<dbReference type="InterPro" id="IPR029348">
    <property type="entry name" value="NTF-like"/>
</dbReference>
<name>A0ABW3ZRC3_9BACI</name>
<reference evidence="5" key="1">
    <citation type="journal article" date="2019" name="Int. J. Syst. Evol. Microbiol.">
        <title>The Global Catalogue of Microorganisms (GCM) 10K type strain sequencing project: providing services to taxonomists for standard genome sequencing and annotation.</title>
        <authorList>
            <consortium name="The Broad Institute Genomics Platform"/>
            <consortium name="The Broad Institute Genome Sequencing Center for Infectious Disease"/>
            <person name="Wu L."/>
            <person name="Ma J."/>
        </authorList>
    </citation>
    <scope>NUCLEOTIDE SEQUENCE [LARGE SCALE GENOMIC DNA]</scope>
    <source>
        <strain evidence="5">CCUG 54822</strain>
    </source>
</reference>
<feature type="domain" description="Nucleotidyltransferase-like" evidence="1">
    <location>
        <begin position="1"/>
        <end position="118"/>
    </location>
</feature>
<comment type="caution">
    <text evidence="4">The sequence shown here is derived from an EMBL/GenBank/DDBJ whole genome shotgun (WGS) entry which is preliminary data.</text>
</comment>
<feature type="domain" description="YgxA-like helix-turn-helix" evidence="2">
    <location>
        <begin position="224"/>
        <end position="285"/>
    </location>
</feature>
<gene>
    <name evidence="4" type="ORF">ACFQ4A_03270</name>
</gene>
<dbReference type="Pfam" id="PF18576">
    <property type="entry name" value="HTH_52"/>
    <property type="match status" value="1"/>
</dbReference>
<protein>
    <submittedName>
        <fullName evidence="4">Nucleotidyltransferase-like protein</fullName>
    </submittedName>
</protein>
<dbReference type="Pfam" id="PF14540">
    <property type="entry name" value="NTF-like"/>
    <property type="match status" value="1"/>
</dbReference>
<evidence type="ECO:0000313" key="4">
    <source>
        <dbReference type="EMBL" id="MFD1360698.1"/>
    </source>
</evidence>
<dbReference type="Gene3D" id="1.20.120.330">
    <property type="entry name" value="Nucleotidyltransferases domain 2"/>
    <property type="match status" value="1"/>
</dbReference>
<sequence>MENLLKPIYEESASNPDTLGIILIEKKKPDSPITDNFDVILLVIVRSAETEWQERHYQFNDKIGAMHTITDHLLRRWIDTSGYRKAVEWAMAGKIIFDRDAYVSRLKEQLRTFPHDKRDLRKAMEFGKLLKSYTEVRDLYQTGQYKDAFSQMVNSLHYLARLVVIEKGYFPEVTLWDQVKKIDPEVYKLYDELIESHEDIEKRVQLMLLAADFVISKRARVSAKHLLDIMRTKDGPWSYEGIREHPGVKPYELDLTAMLNYLTEKDIIMTDKVETNAHGVYHRHYWFDMS</sequence>
<organism evidence="4 5">
    <name type="scientific">Lentibacillus salinarum</name>
    <dbReference type="NCBI Taxonomy" id="446820"/>
    <lineage>
        <taxon>Bacteria</taxon>
        <taxon>Bacillati</taxon>
        <taxon>Bacillota</taxon>
        <taxon>Bacilli</taxon>
        <taxon>Bacillales</taxon>
        <taxon>Bacillaceae</taxon>
        <taxon>Lentibacillus</taxon>
    </lineage>
</organism>
<dbReference type="InterPro" id="IPR054515">
    <property type="entry name" value="YgxA-like_substrate-bd"/>
</dbReference>
<keyword evidence="5" id="KW-1185">Reference proteome</keyword>
<dbReference type="InterPro" id="IPR036388">
    <property type="entry name" value="WH-like_DNA-bd_sf"/>
</dbReference>
<evidence type="ECO:0000259" key="1">
    <source>
        <dbReference type="Pfam" id="PF14540"/>
    </source>
</evidence>
<accession>A0ABW3ZRC3</accession>